<sequence>MSRFHRSGHTRTNAHGTTFSVRGHDVNRGEWHHTVVNQQTISFKHGSQYGITYPNAKCPVCGNPVFFFQAYNGGRVFFDPPLGPPWDKHPCTNKEPERANNAKVETSNNVDEFDVSRNSAAYTYSLLPRPKGTIVEIYGEEDTVTYITPLKLNKRLLDHVWPIKGDDGKPVGLSFLSVDFEPVEVPVRLRREASPLTLRIRRELSLMASEKLEGVVQRINGVDGKLLLSETEFGAFGIVEAEASKIILIPVPVNHRIYPDNDEIESLQQYMAVAADAAIDMSLSVHSTPTNDLYVNRIIYVFDDVIGRISDNIESDLGFENGIFSSLWMSNPLEELRARLIWVDTFDVTIIQLPDCALTLEEAYEDEAEFCATVWPDGTDGRWVKIKNMIDTLGFTKLFEDVTSELKRLGWLMNFTNEHYGKFTHEIEYLQPGKDPHDDDAVKIRFLFSRSDNENGLAMAIGQLSDQTYLKDVLYKVAGVDDIETFAGHLQKLTTPPKAGSEKK</sequence>
<reference evidence="2 3" key="1">
    <citation type="submission" date="2019-09" db="EMBL/GenBank/DDBJ databases">
        <title>Taxonomic organization of the family Brucellaceae based on a phylogenomic approach.</title>
        <authorList>
            <person name="Leclercq S."/>
            <person name="Cloeckaert A."/>
            <person name="Zygmunt M.S."/>
        </authorList>
    </citation>
    <scope>NUCLEOTIDE SEQUENCE [LARGE SCALE GENOMIC DNA]</scope>
    <source>
        <strain evidence="2 3">WS1830</strain>
    </source>
</reference>
<dbReference type="RefSeq" id="WP_151653571.1">
    <property type="nucleotide sequence ID" value="NZ_WBVX01000037.1"/>
</dbReference>
<dbReference type="AlphaFoldDB" id="A0A6L3Y663"/>
<comment type="caution">
    <text evidence="2">The sequence shown here is derived from an EMBL/GenBank/DDBJ whole genome shotgun (WGS) entry which is preliminary data.</text>
</comment>
<evidence type="ECO:0000313" key="3">
    <source>
        <dbReference type="Proteomes" id="UP000481643"/>
    </source>
</evidence>
<protein>
    <submittedName>
        <fullName evidence="2">Uncharacterized protein</fullName>
    </submittedName>
</protein>
<accession>A0A6L3Y663</accession>
<feature type="compositionally biased region" description="Polar residues" evidence="1">
    <location>
        <begin position="10"/>
        <end position="20"/>
    </location>
</feature>
<dbReference type="Proteomes" id="UP000481643">
    <property type="component" value="Unassembled WGS sequence"/>
</dbReference>
<organism evidence="2 3">
    <name type="scientific">Brucella tritici</name>
    <dbReference type="NCBI Taxonomy" id="94626"/>
    <lineage>
        <taxon>Bacteria</taxon>
        <taxon>Pseudomonadati</taxon>
        <taxon>Pseudomonadota</taxon>
        <taxon>Alphaproteobacteria</taxon>
        <taxon>Hyphomicrobiales</taxon>
        <taxon>Brucellaceae</taxon>
        <taxon>Brucella/Ochrobactrum group</taxon>
        <taxon>Brucella</taxon>
    </lineage>
</organism>
<evidence type="ECO:0000313" key="2">
    <source>
        <dbReference type="EMBL" id="KAB2678081.1"/>
    </source>
</evidence>
<name>A0A6L3Y663_9HYPH</name>
<feature type="region of interest" description="Disordered" evidence="1">
    <location>
        <begin position="1"/>
        <end position="23"/>
    </location>
</feature>
<dbReference type="EMBL" id="WBVX01000037">
    <property type="protein sequence ID" value="KAB2678081.1"/>
    <property type="molecule type" value="Genomic_DNA"/>
</dbReference>
<evidence type="ECO:0000256" key="1">
    <source>
        <dbReference type="SAM" id="MobiDB-lite"/>
    </source>
</evidence>
<gene>
    <name evidence="2" type="ORF">F9L08_24480</name>
</gene>
<proteinExistence type="predicted"/>